<comment type="caution">
    <text evidence="2">The sequence shown here is derived from an EMBL/GenBank/DDBJ whole genome shotgun (WGS) entry which is preliminary data.</text>
</comment>
<evidence type="ECO:0000313" key="3">
    <source>
        <dbReference type="Proteomes" id="UP000322244"/>
    </source>
</evidence>
<dbReference type="GO" id="GO:0016491">
    <property type="term" value="F:oxidoreductase activity"/>
    <property type="evidence" value="ECO:0007669"/>
    <property type="project" value="InterPro"/>
</dbReference>
<reference evidence="2 3" key="1">
    <citation type="submission" date="2019-07" db="EMBL/GenBank/DDBJ databases">
        <title>Rhodococcus cavernicolus sp. nov., isolated from a cave.</title>
        <authorList>
            <person name="Lee S.D."/>
        </authorList>
    </citation>
    <scope>NUCLEOTIDE SEQUENCE [LARGE SCALE GENOMIC DNA]</scope>
    <source>
        <strain evidence="2 3">C1-24</strain>
    </source>
</reference>
<evidence type="ECO:0000259" key="1">
    <source>
        <dbReference type="Pfam" id="PF07110"/>
    </source>
</evidence>
<dbReference type="InterPro" id="IPR009799">
    <property type="entry name" value="EthD_dom"/>
</dbReference>
<organism evidence="2 3">
    <name type="scientific">Antrihabitans cavernicola</name>
    <dbReference type="NCBI Taxonomy" id="2495913"/>
    <lineage>
        <taxon>Bacteria</taxon>
        <taxon>Bacillati</taxon>
        <taxon>Actinomycetota</taxon>
        <taxon>Actinomycetes</taxon>
        <taxon>Mycobacteriales</taxon>
        <taxon>Nocardiaceae</taxon>
        <taxon>Antrihabitans</taxon>
    </lineage>
</organism>
<dbReference type="SUPFAM" id="SSF54909">
    <property type="entry name" value="Dimeric alpha+beta barrel"/>
    <property type="match status" value="1"/>
</dbReference>
<dbReference type="Proteomes" id="UP000322244">
    <property type="component" value="Unassembled WGS sequence"/>
</dbReference>
<dbReference type="OrthoDB" id="5294870at2"/>
<proteinExistence type="predicted"/>
<dbReference type="NCBIfam" id="TIGR02118">
    <property type="entry name" value="EthD family reductase"/>
    <property type="match status" value="1"/>
</dbReference>
<evidence type="ECO:0000313" key="2">
    <source>
        <dbReference type="EMBL" id="KAA0025082.1"/>
    </source>
</evidence>
<accession>A0A5A7SIR0</accession>
<dbReference type="EMBL" id="VLNY01000001">
    <property type="protein sequence ID" value="KAA0025082.1"/>
    <property type="molecule type" value="Genomic_DNA"/>
</dbReference>
<dbReference type="Gene3D" id="3.30.70.100">
    <property type="match status" value="1"/>
</dbReference>
<name>A0A5A7SIR0_9NOCA</name>
<protein>
    <submittedName>
        <fullName evidence="2">EthD family reductase</fullName>
    </submittedName>
</protein>
<keyword evidence="3" id="KW-1185">Reference proteome</keyword>
<dbReference type="AlphaFoldDB" id="A0A5A7SIR0"/>
<gene>
    <name evidence="2" type="ORF">FOY51_02595</name>
</gene>
<dbReference type="Pfam" id="PF07110">
    <property type="entry name" value="EthD"/>
    <property type="match status" value="1"/>
</dbReference>
<sequence length="96" mass="10859">MYDRPADVDGFERHYRDIHIPLANKLPDLRRFTVSHDATPVIGEPCYMVAMLDWDDMESLDAALASEAGNRTADDAITNLSRFTTFRAMIVQLGDK</sequence>
<feature type="domain" description="EthD" evidence="1">
    <location>
        <begin position="6"/>
        <end position="75"/>
    </location>
</feature>
<dbReference type="InterPro" id="IPR011008">
    <property type="entry name" value="Dimeric_a/b-barrel"/>
</dbReference>